<feature type="compositionally biased region" description="Basic and acidic residues" evidence="1">
    <location>
        <begin position="26"/>
        <end position="43"/>
    </location>
</feature>
<reference evidence="3" key="1">
    <citation type="journal article" date="2015" name="Nat. Genet.">
        <title>The genome and transcriptome of the zoonotic hookworm Ancylostoma ceylanicum identify infection-specific gene families.</title>
        <authorList>
            <person name="Schwarz E.M."/>
            <person name="Hu Y."/>
            <person name="Antoshechkin I."/>
            <person name="Miller M.M."/>
            <person name="Sternberg P.W."/>
            <person name="Aroian R.V."/>
        </authorList>
    </citation>
    <scope>NUCLEOTIDE SEQUENCE</scope>
    <source>
        <strain evidence="3">HY135</strain>
    </source>
</reference>
<accession>A0A016UZD7</accession>
<proteinExistence type="predicted"/>
<dbReference type="AlphaFoldDB" id="A0A016UZD7"/>
<evidence type="ECO:0000313" key="3">
    <source>
        <dbReference type="Proteomes" id="UP000024635"/>
    </source>
</evidence>
<keyword evidence="3" id="KW-1185">Reference proteome</keyword>
<sequence>MCLPGKTAKTEDTKDEKKAKTKGKTAKTEDSKDDKKGKTKADPSGKCVGIRSRRIANDTYRSSSESDVSGSDVDRYVSLVIRQDRTPRRKVVHVVGWRGQYTRKNGSAATVHEPCPFNRYRSSTGGFGGYKDQGSGWKMDRAVQWCRFFEILRTKTKNISFVSVG</sequence>
<organism evidence="2 3">
    <name type="scientific">Ancylostoma ceylanicum</name>
    <dbReference type="NCBI Taxonomy" id="53326"/>
    <lineage>
        <taxon>Eukaryota</taxon>
        <taxon>Metazoa</taxon>
        <taxon>Ecdysozoa</taxon>
        <taxon>Nematoda</taxon>
        <taxon>Chromadorea</taxon>
        <taxon>Rhabditida</taxon>
        <taxon>Rhabditina</taxon>
        <taxon>Rhabditomorpha</taxon>
        <taxon>Strongyloidea</taxon>
        <taxon>Ancylostomatidae</taxon>
        <taxon>Ancylostomatinae</taxon>
        <taxon>Ancylostoma</taxon>
    </lineage>
</organism>
<dbReference type="EMBL" id="JARK01001359">
    <property type="protein sequence ID" value="EYC19838.1"/>
    <property type="molecule type" value="Genomic_DNA"/>
</dbReference>
<name>A0A016UZD7_9BILA</name>
<evidence type="ECO:0000256" key="1">
    <source>
        <dbReference type="SAM" id="MobiDB-lite"/>
    </source>
</evidence>
<dbReference type="Proteomes" id="UP000024635">
    <property type="component" value="Unassembled WGS sequence"/>
</dbReference>
<evidence type="ECO:0000313" key="2">
    <source>
        <dbReference type="EMBL" id="EYC19838.1"/>
    </source>
</evidence>
<comment type="caution">
    <text evidence="2">The sequence shown here is derived from an EMBL/GenBank/DDBJ whole genome shotgun (WGS) entry which is preliminary data.</text>
</comment>
<feature type="region of interest" description="Disordered" evidence="1">
    <location>
        <begin position="1"/>
        <end position="53"/>
    </location>
</feature>
<feature type="compositionally biased region" description="Basic and acidic residues" evidence="1">
    <location>
        <begin position="8"/>
        <end position="18"/>
    </location>
</feature>
<gene>
    <name evidence="2" type="primary">Acey_s0023.g745</name>
    <name evidence="2" type="ORF">Y032_0023g745</name>
</gene>
<protein>
    <submittedName>
        <fullName evidence="2">Uncharacterized protein</fullName>
    </submittedName>
</protein>